<dbReference type="EMBL" id="CM056811">
    <property type="protein sequence ID" value="KAJ8634837.1"/>
    <property type="molecule type" value="Genomic_DNA"/>
</dbReference>
<protein>
    <submittedName>
        <fullName evidence="1">Uncharacterized protein</fullName>
    </submittedName>
</protein>
<name>A0ACC2LN61_PERAE</name>
<accession>A0ACC2LN61</accession>
<comment type="caution">
    <text evidence="1">The sequence shown here is derived from an EMBL/GenBank/DDBJ whole genome shotgun (WGS) entry which is preliminary data.</text>
</comment>
<sequence length="130" mass="14465">MDSQISWDSLRKQARKLEAQLDEQMSFCRRLVAAKADGSENDLESGGLEIFSHTLTRHQEVLHDLTQAFHRLRSRQALLKEQAAVSRSTGQMDTVISQAQATLGALVLQRLTFSAISSKITNISSRLPSV</sequence>
<organism evidence="1 2">
    <name type="scientific">Persea americana</name>
    <name type="common">Avocado</name>
    <dbReference type="NCBI Taxonomy" id="3435"/>
    <lineage>
        <taxon>Eukaryota</taxon>
        <taxon>Viridiplantae</taxon>
        <taxon>Streptophyta</taxon>
        <taxon>Embryophyta</taxon>
        <taxon>Tracheophyta</taxon>
        <taxon>Spermatophyta</taxon>
        <taxon>Magnoliopsida</taxon>
        <taxon>Magnoliidae</taxon>
        <taxon>Laurales</taxon>
        <taxon>Lauraceae</taxon>
        <taxon>Persea</taxon>
    </lineage>
</organism>
<dbReference type="Proteomes" id="UP001234297">
    <property type="component" value="Chromosome 3"/>
</dbReference>
<proteinExistence type="predicted"/>
<gene>
    <name evidence="1" type="ORF">MRB53_009104</name>
</gene>
<reference evidence="1 2" key="1">
    <citation type="journal article" date="2022" name="Hortic Res">
        <title>A haplotype resolved chromosomal level avocado genome allows analysis of novel avocado genes.</title>
        <authorList>
            <person name="Nath O."/>
            <person name="Fletcher S.J."/>
            <person name="Hayward A."/>
            <person name="Shaw L.M."/>
            <person name="Masouleh A.K."/>
            <person name="Furtado A."/>
            <person name="Henry R.J."/>
            <person name="Mitter N."/>
        </authorList>
    </citation>
    <scope>NUCLEOTIDE SEQUENCE [LARGE SCALE GENOMIC DNA]</scope>
    <source>
        <strain evidence="2">cv. Hass</strain>
    </source>
</reference>
<evidence type="ECO:0000313" key="1">
    <source>
        <dbReference type="EMBL" id="KAJ8634837.1"/>
    </source>
</evidence>
<keyword evidence="2" id="KW-1185">Reference proteome</keyword>
<evidence type="ECO:0000313" key="2">
    <source>
        <dbReference type="Proteomes" id="UP001234297"/>
    </source>
</evidence>